<name>E6N3I0_CALS0</name>
<dbReference type="Proteomes" id="UP000008120">
    <property type="component" value="Chromosome"/>
</dbReference>
<evidence type="ECO:0000313" key="1">
    <source>
        <dbReference type="EMBL" id="BAJ46886.1"/>
    </source>
</evidence>
<dbReference type="EMBL" id="AP011727">
    <property type="protein sequence ID" value="BAJ46886.1"/>
    <property type="molecule type" value="Genomic_DNA"/>
</dbReference>
<accession>E6N3I0</accession>
<reference evidence="1 2" key="1">
    <citation type="journal article" date="2005" name="Environ. Microbiol.">
        <title>Genetic and functional properties of uncultivated thermophilic crenarchaeotes from a subsurface gold mine as revealed by analysis of genome fragments.</title>
        <authorList>
            <person name="Nunoura T."/>
            <person name="Hirayama H."/>
            <person name="Takami H."/>
            <person name="Oida H."/>
            <person name="Nishi S."/>
            <person name="Shimamura S."/>
            <person name="Suzuki Y."/>
            <person name="Inagaki F."/>
            <person name="Takai K."/>
            <person name="Nealson K.H."/>
            <person name="Horikoshi K."/>
        </authorList>
    </citation>
    <scope>NUCLEOTIDE SEQUENCE [LARGE SCALE GENOMIC DNA]</scope>
</reference>
<gene>
    <name evidence="1" type="ORF">HGMM_F30F06C12</name>
</gene>
<protein>
    <submittedName>
        <fullName evidence="1">Uncharacterized protein</fullName>
    </submittedName>
</protein>
<dbReference type="SUPFAM" id="SSF141004">
    <property type="entry name" value="RelB-like"/>
    <property type="match status" value="1"/>
</dbReference>
<reference evidence="1 2" key="2">
    <citation type="journal article" date="2011" name="Nucleic Acids Res.">
        <title>Insights into the evolution of Archaea and eukaryotic protein modifier systems revealed by the genome of a novel archaeal group.</title>
        <authorList>
            <person name="Nunoura T."/>
            <person name="Takaki Y."/>
            <person name="Kakuta J."/>
            <person name="Nishi S."/>
            <person name="Sugahara J."/>
            <person name="Kazama H."/>
            <person name="Chee G."/>
            <person name="Hattori M."/>
            <person name="Kanai A."/>
            <person name="Atomi H."/>
            <person name="Takai K."/>
            <person name="Takami H."/>
        </authorList>
    </citation>
    <scope>NUCLEOTIDE SEQUENCE [LARGE SCALE GENOMIC DNA]</scope>
</reference>
<evidence type="ECO:0000313" key="2">
    <source>
        <dbReference type="Proteomes" id="UP000008120"/>
    </source>
</evidence>
<proteinExistence type="predicted"/>
<organism evidence="1 2">
    <name type="scientific">Caldiarchaeum subterraneum</name>
    <dbReference type="NCBI Taxonomy" id="311458"/>
    <lineage>
        <taxon>Archaea</taxon>
        <taxon>Nitrososphaerota</taxon>
        <taxon>Candidatus Caldarchaeales</taxon>
        <taxon>Candidatus Caldarchaeaceae</taxon>
        <taxon>Candidatus Caldarchaeum</taxon>
    </lineage>
</organism>
<sequence length="66" mass="7802">MVITHEEAKIIMDKLDSIRLELLRLRASLLPEEELSEEEIKELEEAKKEVSQGMYVKLEELLKEFD</sequence>
<dbReference type="Gene3D" id="6.10.250.250">
    <property type="match status" value="1"/>
</dbReference>
<dbReference type="AlphaFoldDB" id="E6N3I0"/>